<accession>A0A4Q9AZ76</accession>
<dbReference type="InterPro" id="IPR027417">
    <property type="entry name" value="P-loop_NTPase"/>
</dbReference>
<organism evidence="13 14">
    <name type="scientific">Thermus thermamylovorans</name>
    <dbReference type="NCBI Taxonomy" id="2509362"/>
    <lineage>
        <taxon>Bacteria</taxon>
        <taxon>Thermotogati</taxon>
        <taxon>Deinococcota</taxon>
        <taxon>Deinococci</taxon>
        <taxon>Thermales</taxon>
        <taxon>Thermaceae</taxon>
        <taxon>Thermus</taxon>
    </lineage>
</organism>
<evidence type="ECO:0000256" key="3">
    <source>
        <dbReference type="ARBA" id="ARBA00017144"/>
    </source>
</evidence>
<dbReference type="GO" id="GO:0005524">
    <property type="term" value="F:ATP binding"/>
    <property type="evidence" value="ECO:0007669"/>
    <property type="project" value="UniProtKB-UniRule"/>
</dbReference>
<dbReference type="GO" id="GO:0006233">
    <property type="term" value="P:dTDP biosynthetic process"/>
    <property type="evidence" value="ECO:0007669"/>
    <property type="project" value="InterPro"/>
</dbReference>
<keyword evidence="5 11" id="KW-0545">Nucleotide biosynthesis</keyword>
<evidence type="ECO:0000256" key="1">
    <source>
        <dbReference type="ARBA" id="ARBA00009776"/>
    </source>
</evidence>
<sequence>MRGVFLTLEGLDGSGKSTQARLLAQALEARGLRVRLTQEPGGGLPGVRDLLLKGEPLSPEAEYLLFSADRAEHVRRVILPALEAGFWVVSDRYLDSSLAYQGYGRGLSLPWLLAVAQEATGSLKPRLTFLLDLPPEEALGRVRDPDRLEGLGLPFFQRVREGYLELARAEPQRFRVVPAAAPVEEVHRAILAHLEGLLGVG</sequence>
<dbReference type="Pfam" id="PF02223">
    <property type="entry name" value="Thymidylate_kin"/>
    <property type="match status" value="1"/>
</dbReference>
<proteinExistence type="inferred from homology"/>
<dbReference type="GO" id="GO:0005829">
    <property type="term" value="C:cytosol"/>
    <property type="evidence" value="ECO:0007669"/>
    <property type="project" value="TreeGrafter"/>
</dbReference>
<dbReference type="OrthoDB" id="9774907at2"/>
<dbReference type="AlphaFoldDB" id="A0A4Q9AZ76"/>
<evidence type="ECO:0000256" key="7">
    <source>
        <dbReference type="ARBA" id="ARBA00022777"/>
    </source>
</evidence>
<protein>
    <recommendedName>
        <fullName evidence="3 11">Thymidylate kinase</fullName>
        <ecNumber evidence="2 11">2.7.4.9</ecNumber>
    </recommendedName>
    <alternativeName>
        <fullName evidence="11">dTMP kinase</fullName>
    </alternativeName>
</protein>
<dbReference type="HAMAP" id="MF_00165">
    <property type="entry name" value="Thymidylate_kinase"/>
    <property type="match status" value="1"/>
</dbReference>
<dbReference type="EMBL" id="SIJL01000011">
    <property type="protein sequence ID" value="TBH17470.1"/>
    <property type="molecule type" value="Genomic_DNA"/>
</dbReference>
<comment type="function">
    <text evidence="10 11">Phosphorylation of dTMP to form dTDP in both de novo and salvage pathways of dTTP synthesis.</text>
</comment>
<dbReference type="FunFam" id="3.40.50.300:FF:000225">
    <property type="entry name" value="Thymidylate kinase"/>
    <property type="match status" value="1"/>
</dbReference>
<evidence type="ECO:0000259" key="12">
    <source>
        <dbReference type="Pfam" id="PF02223"/>
    </source>
</evidence>
<evidence type="ECO:0000256" key="9">
    <source>
        <dbReference type="ARBA" id="ARBA00048743"/>
    </source>
</evidence>
<name>A0A4Q9AZ76_9DEIN</name>
<dbReference type="GO" id="GO:0006227">
    <property type="term" value="P:dUDP biosynthetic process"/>
    <property type="evidence" value="ECO:0007669"/>
    <property type="project" value="TreeGrafter"/>
</dbReference>
<dbReference type="SUPFAM" id="SSF52540">
    <property type="entry name" value="P-loop containing nucleoside triphosphate hydrolases"/>
    <property type="match status" value="1"/>
</dbReference>
<dbReference type="RefSeq" id="WP_130842260.1">
    <property type="nucleotide sequence ID" value="NZ_SIJL01000011.1"/>
</dbReference>
<evidence type="ECO:0000256" key="8">
    <source>
        <dbReference type="ARBA" id="ARBA00022840"/>
    </source>
</evidence>
<evidence type="ECO:0000256" key="5">
    <source>
        <dbReference type="ARBA" id="ARBA00022727"/>
    </source>
</evidence>
<keyword evidence="14" id="KW-1185">Reference proteome</keyword>
<reference evidence="13 14" key="1">
    <citation type="submission" date="2019-02" db="EMBL/GenBank/DDBJ databases">
        <title>Thermus sp. a novel from hot spring.</title>
        <authorList>
            <person name="Zhao Z."/>
        </authorList>
    </citation>
    <scope>NUCLEOTIDE SEQUENCE [LARGE SCALE GENOMIC DNA]</scope>
    <source>
        <strain evidence="13 14">CFH 72773T</strain>
    </source>
</reference>
<comment type="similarity">
    <text evidence="1 11">Belongs to the thymidylate kinase family.</text>
</comment>
<dbReference type="CDD" id="cd01672">
    <property type="entry name" value="TMPK"/>
    <property type="match status" value="1"/>
</dbReference>
<evidence type="ECO:0000256" key="6">
    <source>
        <dbReference type="ARBA" id="ARBA00022741"/>
    </source>
</evidence>
<evidence type="ECO:0000313" key="13">
    <source>
        <dbReference type="EMBL" id="TBH17470.1"/>
    </source>
</evidence>
<evidence type="ECO:0000256" key="2">
    <source>
        <dbReference type="ARBA" id="ARBA00012980"/>
    </source>
</evidence>
<dbReference type="Proteomes" id="UP000292858">
    <property type="component" value="Unassembled WGS sequence"/>
</dbReference>
<comment type="caution">
    <text evidence="13">The sequence shown here is derived from an EMBL/GenBank/DDBJ whole genome shotgun (WGS) entry which is preliminary data.</text>
</comment>
<evidence type="ECO:0000256" key="11">
    <source>
        <dbReference type="HAMAP-Rule" id="MF_00165"/>
    </source>
</evidence>
<dbReference type="InterPro" id="IPR039430">
    <property type="entry name" value="Thymidylate_kin-like_dom"/>
</dbReference>
<evidence type="ECO:0000313" key="14">
    <source>
        <dbReference type="Proteomes" id="UP000292858"/>
    </source>
</evidence>
<evidence type="ECO:0000256" key="4">
    <source>
        <dbReference type="ARBA" id="ARBA00022679"/>
    </source>
</evidence>
<dbReference type="PROSITE" id="PS01331">
    <property type="entry name" value="THYMIDYLATE_KINASE"/>
    <property type="match status" value="1"/>
</dbReference>
<evidence type="ECO:0000256" key="10">
    <source>
        <dbReference type="ARBA" id="ARBA00057735"/>
    </source>
</evidence>
<dbReference type="GO" id="GO:0004798">
    <property type="term" value="F:dTMP kinase activity"/>
    <property type="evidence" value="ECO:0007669"/>
    <property type="project" value="UniProtKB-UniRule"/>
</dbReference>
<comment type="catalytic activity">
    <reaction evidence="9 11">
        <text>dTMP + ATP = dTDP + ADP</text>
        <dbReference type="Rhea" id="RHEA:13517"/>
        <dbReference type="ChEBI" id="CHEBI:30616"/>
        <dbReference type="ChEBI" id="CHEBI:58369"/>
        <dbReference type="ChEBI" id="CHEBI:63528"/>
        <dbReference type="ChEBI" id="CHEBI:456216"/>
        <dbReference type="EC" id="2.7.4.9"/>
    </reaction>
</comment>
<dbReference type="PANTHER" id="PTHR10344">
    <property type="entry name" value="THYMIDYLATE KINASE"/>
    <property type="match status" value="1"/>
</dbReference>
<dbReference type="NCBIfam" id="TIGR00041">
    <property type="entry name" value="DTMP_kinase"/>
    <property type="match status" value="1"/>
</dbReference>
<keyword evidence="7 11" id="KW-0418">Kinase</keyword>
<feature type="binding site" evidence="11">
    <location>
        <begin position="10"/>
        <end position="17"/>
    </location>
    <ligand>
        <name>ATP</name>
        <dbReference type="ChEBI" id="CHEBI:30616"/>
    </ligand>
</feature>
<gene>
    <name evidence="11 13" type="primary">tmk</name>
    <name evidence="13" type="ORF">ETP66_08755</name>
</gene>
<dbReference type="InterPro" id="IPR018094">
    <property type="entry name" value="Thymidylate_kinase"/>
</dbReference>
<dbReference type="Gene3D" id="3.40.50.300">
    <property type="entry name" value="P-loop containing nucleotide triphosphate hydrolases"/>
    <property type="match status" value="1"/>
</dbReference>
<dbReference type="PANTHER" id="PTHR10344:SF4">
    <property type="entry name" value="UMP-CMP KINASE 2, MITOCHONDRIAL"/>
    <property type="match status" value="1"/>
</dbReference>
<dbReference type="InterPro" id="IPR018095">
    <property type="entry name" value="Thymidylate_kin_CS"/>
</dbReference>
<keyword evidence="6 11" id="KW-0547">Nucleotide-binding</keyword>
<dbReference type="EC" id="2.7.4.9" evidence="2 11"/>
<keyword evidence="8 11" id="KW-0067">ATP-binding</keyword>
<keyword evidence="4 11" id="KW-0808">Transferase</keyword>
<feature type="domain" description="Thymidylate kinase-like" evidence="12">
    <location>
        <begin position="8"/>
        <end position="190"/>
    </location>
</feature>
<dbReference type="GO" id="GO:0006235">
    <property type="term" value="P:dTTP biosynthetic process"/>
    <property type="evidence" value="ECO:0007669"/>
    <property type="project" value="UniProtKB-UniRule"/>
</dbReference>